<reference evidence="8" key="1">
    <citation type="submission" date="2019-11" db="EMBL/GenBank/DDBJ databases">
        <authorList>
            <person name="Liu Y."/>
            <person name="Hou J."/>
            <person name="Li T.-Q."/>
            <person name="Guan C.-H."/>
            <person name="Wu X."/>
            <person name="Wu H.-Z."/>
            <person name="Ling F."/>
            <person name="Zhang R."/>
            <person name="Shi X.-G."/>
            <person name="Ren J.-P."/>
            <person name="Chen E.-F."/>
            <person name="Sun J.-M."/>
        </authorList>
    </citation>
    <scope>NUCLEOTIDE SEQUENCE</scope>
    <source>
        <strain evidence="8">Adult_tree_wgs_1</strain>
        <tissue evidence="8">Leaves</tissue>
    </source>
</reference>
<keyword evidence="4 5" id="KW-0472">Membrane</keyword>
<dbReference type="GO" id="GO:0016020">
    <property type="term" value="C:membrane"/>
    <property type="evidence" value="ECO:0007669"/>
    <property type="project" value="UniProtKB-SubCell"/>
</dbReference>
<keyword evidence="2 5" id="KW-0812">Transmembrane</keyword>
<name>A0A834LFG2_RHOSS</name>
<sequence>MAMANVVMVACMLLMLLFLAPLFSYTPLLALSAIIMSAVLGLIEYEKAYRLLKIDKYDFLICMVAFLGVAFISMDISLMLSVGLALLRALLYVSRPATCKLRSIPNSSLYRDIEKYPEANRIRWILVLQLGSPIYFPNCTYIQERILRWVRDEQASRDADQAGSDIEHIFLELGDTIGKQNVFLSIDDAIGTSRFNLTISKQFQDA</sequence>
<dbReference type="Pfam" id="PF01740">
    <property type="entry name" value="STAS"/>
    <property type="match status" value="1"/>
</dbReference>
<evidence type="ECO:0008006" key="10">
    <source>
        <dbReference type="Google" id="ProtNLM"/>
    </source>
</evidence>
<feature type="transmembrane region" description="Helical" evidence="5">
    <location>
        <begin position="57"/>
        <end position="87"/>
    </location>
</feature>
<evidence type="ECO:0000313" key="8">
    <source>
        <dbReference type="EMBL" id="KAF7132858.1"/>
    </source>
</evidence>
<feature type="domain" description="SLC26A/SulP transporter" evidence="6">
    <location>
        <begin position="2"/>
        <end position="65"/>
    </location>
</feature>
<comment type="subcellular location">
    <subcellularLocation>
        <location evidence="1">Membrane</location>
        <topology evidence="1">Multi-pass membrane protein</topology>
    </subcellularLocation>
</comment>
<accession>A0A834LFG2</accession>
<gene>
    <name evidence="8" type="ORF">RHSIM_Rhsim09G0080100</name>
</gene>
<evidence type="ECO:0000256" key="1">
    <source>
        <dbReference type="ARBA" id="ARBA00004141"/>
    </source>
</evidence>
<feature type="domain" description="STAS" evidence="7">
    <location>
        <begin position="116"/>
        <end position="174"/>
    </location>
</feature>
<proteinExistence type="predicted"/>
<dbReference type="Pfam" id="PF00916">
    <property type="entry name" value="Sulfate_transp"/>
    <property type="match status" value="1"/>
</dbReference>
<dbReference type="GO" id="GO:0055085">
    <property type="term" value="P:transmembrane transport"/>
    <property type="evidence" value="ECO:0007669"/>
    <property type="project" value="InterPro"/>
</dbReference>
<dbReference type="InterPro" id="IPR001902">
    <property type="entry name" value="SLC26A/SulP_fam"/>
</dbReference>
<dbReference type="InterPro" id="IPR002645">
    <property type="entry name" value="STAS_dom"/>
</dbReference>
<evidence type="ECO:0000256" key="3">
    <source>
        <dbReference type="ARBA" id="ARBA00022989"/>
    </source>
</evidence>
<dbReference type="AlphaFoldDB" id="A0A834LFG2"/>
<dbReference type="OrthoDB" id="288203at2759"/>
<dbReference type="InterPro" id="IPR011547">
    <property type="entry name" value="SLC26A/SulP_dom"/>
</dbReference>
<dbReference type="Gene3D" id="3.30.750.24">
    <property type="entry name" value="STAS domain"/>
    <property type="match status" value="1"/>
</dbReference>
<evidence type="ECO:0000256" key="5">
    <source>
        <dbReference type="SAM" id="Phobius"/>
    </source>
</evidence>
<dbReference type="EMBL" id="WJXA01000009">
    <property type="protein sequence ID" value="KAF7132858.1"/>
    <property type="molecule type" value="Genomic_DNA"/>
</dbReference>
<evidence type="ECO:0000259" key="7">
    <source>
        <dbReference type="Pfam" id="PF01740"/>
    </source>
</evidence>
<dbReference type="InterPro" id="IPR036513">
    <property type="entry name" value="STAS_dom_sf"/>
</dbReference>
<keyword evidence="9" id="KW-1185">Reference proteome</keyword>
<evidence type="ECO:0000256" key="4">
    <source>
        <dbReference type="ARBA" id="ARBA00023136"/>
    </source>
</evidence>
<organism evidence="8 9">
    <name type="scientific">Rhododendron simsii</name>
    <name type="common">Sims's rhododendron</name>
    <dbReference type="NCBI Taxonomy" id="118357"/>
    <lineage>
        <taxon>Eukaryota</taxon>
        <taxon>Viridiplantae</taxon>
        <taxon>Streptophyta</taxon>
        <taxon>Embryophyta</taxon>
        <taxon>Tracheophyta</taxon>
        <taxon>Spermatophyta</taxon>
        <taxon>Magnoliopsida</taxon>
        <taxon>eudicotyledons</taxon>
        <taxon>Gunneridae</taxon>
        <taxon>Pentapetalae</taxon>
        <taxon>asterids</taxon>
        <taxon>Ericales</taxon>
        <taxon>Ericaceae</taxon>
        <taxon>Ericoideae</taxon>
        <taxon>Rhodoreae</taxon>
        <taxon>Rhododendron</taxon>
    </lineage>
</organism>
<evidence type="ECO:0000256" key="2">
    <source>
        <dbReference type="ARBA" id="ARBA00022692"/>
    </source>
</evidence>
<comment type="caution">
    <text evidence="8">The sequence shown here is derived from an EMBL/GenBank/DDBJ whole genome shotgun (WGS) entry which is preliminary data.</text>
</comment>
<dbReference type="PANTHER" id="PTHR11814">
    <property type="entry name" value="SULFATE TRANSPORTER"/>
    <property type="match status" value="1"/>
</dbReference>
<protein>
    <recommendedName>
        <fullName evidence="10">Sulfate transporter</fullName>
    </recommendedName>
</protein>
<evidence type="ECO:0000259" key="6">
    <source>
        <dbReference type="Pfam" id="PF00916"/>
    </source>
</evidence>
<keyword evidence="3 5" id="KW-1133">Transmembrane helix</keyword>
<evidence type="ECO:0000313" key="9">
    <source>
        <dbReference type="Proteomes" id="UP000626092"/>
    </source>
</evidence>
<dbReference type="Proteomes" id="UP000626092">
    <property type="component" value="Unassembled WGS sequence"/>
</dbReference>